<dbReference type="SMART" id="SM00743">
    <property type="entry name" value="Agenet"/>
    <property type="match status" value="4"/>
</dbReference>
<evidence type="ECO:0000256" key="3">
    <source>
        <dbReference type="SAM" id="Coils"/>
    </source>
</evidence>
<dbReference type="CDD" id="cd20406">
    <property type="entry name" value="Tudor_Agenet_AtDUF_rpt2_4"/>
    <property type="match status" value="2"/>
</dbReference>
<evidence type="ECO:0000313" key="7">
    <source>
        <dbReference type="Proteomes" id="UP001558713"/>
    </source>
</evidence>
<evidence type="ECO:0000256" key="1">
    <source>
        <dbReference type="ARBA" id="ARBA00022448"/>
    </source>
</evidence>
<evidence type="ECO:0000259" key="5">
    <source>
        <dbReference type="SMART" id="SM00743"/>
    </source>
</evidence>
<dbReference type="InterPro" id="IPR008395">
    <property type="entry name" value="Agenet-like_dom"/>
</dbReference>
<dbReference type="InterPro" id="IPR014002">
    <property type="entry name" value="Agenet_dom_plant"/>
</dbReference>
<comment type="caution">
    <text evidence="6">The sequence shown here is derived from an EMBL/GenBank/DDBJ whole genome shotgun (WGS) entry which is preliminary data.</text>
</comment>
<dbReference type="CDD" id="cd20405">
    <property type="entry name" value="Tudor_Agenet_AtDUF_rpt1_3"/>
    <property type="match status" value="2"/>
</dbReference>
<protein>
    <submittedName>
        <fullName evidence="6">DUF724 domain-containing protein 3</fullName>
    </submittedName>
</protein>
<dbReference type="AlphaFoldDB" id="A0ABD1AAI3"/>
<feature type="domain" description="Agenet" evidence="5">
    <location>
        <begin position="221"/>
        <end position="277"/>
    </location>
</feature>
<keyword evidence="7" id="KW-1185">Reference proteome</keyword>
<evidence type="ECO:0000256" key="4">
    <source>
        <dbReference type="SAM" id="MobiDB-lite"/>
    </source>
</evidence>
<sequence length="693" mass="78892">MEQTKIMKDCEVEVSSEEEGFEDAWFRAMLEETPTNSACNKLRVRYLTLLHDDGSSPLVEHIEERFIRPVPPENQYDGVALEEGLVVDADHKDGWWTGVVIKKMEDDNYLVYFDSPPDIIRFERKQLRAHLNWTGSSWVRPDIKELDKSVCSSGKMVEASLGKDTVWFPAMIVKEIEVGDKKKFIVKDWNRYLRCNGEETRPNITVGSHWVRPTPPPSSVDEYTLLEGVEVFTGLRWHKGLVRGLLPENHYRVYLEATKKESIYKHSDLRPLMVWEDGVWNNKPKAKFCKVTLLDNVNDRPMTPKRATKQMRSSLTPEETGKTLTKSETVAVTGELKKKKADAVMNDQTLKVITPQVTPIAKKSVSPMTPSPVITETPLKQVETETEGKKSAKKTVDPMKNQKGLENTSTQQEMPEKKNSKDKSKKRKREQNHNSDLNEAGDTCNDSEANTICLDDVDDQPLSAWINISTEVSSEQSPKVVKNSAAVVEETQAKGTLTILPFTKKLPFWKTYETEEVYKTVPQNPHFSPLVEVKEDIREWSAVGMMVSFYGLLKEVKDLKLDVSSKKLSSLGSSFAELEKHGFDVATPQSWINKVLSLQNGRTKKAEERKCLEKKIEVEEIESHKLEAEMVDLERKILELKRQYAVVKEKKEAADKMIVEMKSCAETIDQEIEDMELEFVTSMLAPLAPLAPL</sequence>
<name>A0ABD1AAI3_CARAN</name>
<evidence type="ECO:0000313" key="6">
    <source>
        <dbReference type="EMBL" id="KAL1198375.1"/>
    </source>
</evidence>
<reference evidence="6 7" key="1">
    <citation type="submission" date="2024-04" db="EMBL/GenBank/DDBJ databases">
        <title>Genome assembly C_amara_ONT_v2.</title>
        <authorList>
            <person name="Yant L."/>
            <person name="Moore C."/>
            <person name="Slenker M."/>
        </authorList>
    </citation>
    <scope>NUCLEOTIDE SEQUENCE [LARGE SCALE GENOMIC DNA]</scope>
    <source>
        <tissue evidence="6">Leaf</tissue>
    </source>
</reference>
<feature type="compositionally biased region" description="Polar residues" evidence="4">
    <location>
        <begin position="310"/>
        <end position="327"/>
    </location>
</feature>
<feature type="region of interest" description="Disordered" evidence="4">
    <location>
        <begin position="300"/>
        <end position="327"/>
    </location>
</feature>
<dbReference type="Pfam" id="PF05641">
    <property type="entry name" value="Agenet"/>
    <property type="match status" value="3"/>
</dbReference>
<feature type="coiled-coil region" evidence="3">
    <location>
        <begin position="602"/>
        <end position="657"/>
    </location>
</feature>
<gene>
    <name evidence="6" type="ORF">V5N11_004196</name>
</gene>
<dbReference type="PANTHER" id="PTHR31917">
    <property type="entry name" value="AGENET DOMAIN-CONTAINING PROTEIN-RELATED"/>
    <property type="match status" value="1"/>
</dbReference>
<keyword evidence="3" id="KW-0175">Coiled coil</keyword>
<dbReference type="Proteomes" id="UP001558713">
    <property type="component" value="Unassembled WGS sequence"/>
</dbReference>
<keyword evidence="1" id="KW-0813">Transport</keyword>
<organism evidence="6 7">
    <name type="scientific">Cardamine amara subsp. amara</name>
    <dbReference type="NCBI Taxonomy" id="228776"/>
    <lineage>
        <taxon>Eukaryota</taxon>
        <taxon>Viridiplantae</taxon>
        <taxon>Streptophyta</taxon>
        <taxon>Embryophyta</taxon>
        <taxon>Tracheophyta</taxon>
        <taxon>Spermatophyta</taxon>
        <taxon>Magnoliopsida</taxon>
        <taxon>eudicotyledons</taxon>
        <taxon>Gunneridae</taxon>
        <taxon>Pentapetalae</taxon>
        <taxon>rosids</taxon>
        <taxon>malvids</taxon>
        <taxon>Brassicales</taxon>
        <taxon>Brassicaceae</taxon>
        <taxon>Cardamineae</taxon>
        <taxon>Cardamine</taxon>
    </lineage>
</organism>
<feature type="domain" description="Agenet" evidence="5">
    <location>
        <begin position="4"/>
        <end position="75"/>
    </location>
</feature>
<dbReference type="InterPro" id="IPR007930">
    <property type="entry name" value="DUF724"/>
</dbReference>
<dbReference type="EMBL" id="JBANAX010000667">
    <property type="protein sequence ID" value="KAL1198375.1"/>
    <property type="molecule type" value="Genomic_DNA"/>
</dbReference>
<accession>A0ABD1AAI3</accession>
<feature type="region of interest" description="Disordered" evidence="4">
    <location>
        <begin position="359"/>
        <end position="445"/>
    </location>
</feature>
<dbReference type="Pfam" id="PF05266">
    <property type="entry name" value="DUF724"/>
    <property type="match status" value="1"/>
</dbReference>
<keyword evidence="2" id="KW-0341">Growth regulation</keyword>
<dbReference type="PANTHER" id="PTHR31917:SF153">
    <property type="entry name" value="DUF724 DOMAIN-CONTAINING PROTEIN 3-RELATED"/>
    <property type="match status" value="1"/>
</dbReference>
<evidence type="ECO:0000256" key="2">
    <source>
        <dbReference type="ARBA" id="ARBA00022604"/>
    </source>
</evidence>
<feature type="domain" description="Agenet" evidence="5">
    <location>
        <begin position="79"/>
        <end position="135"/>
    </location>
</feature>
<proteinExistence type="predicted"/>
<feature type="compositionally biased region" description="Polar residues" evidence="4">
    <location>
        <begin position="404"/>
        <end position="413"/>
    </location>
</feature>
<feature type="compositionally biased region" description="Basic and acidic residues" evidence="4">
    <location>
        <begin position="382"/>
        <end position="397"/>
    </location>
</feature>
<feature type="domain" description="Agenet" evidence="5">
    <location>
        <begin position="149"/>
        <end position="219"/>
    </location>
</feature>